<keyword evidence="2" id="KW-1185">Reference proteome</keyword>
<name>A0A2S2E735_9ALTE</name>
<dbReference type="AlphaFoldDB" id="A0A2S2E735"/>
<dbReference type="RefSeq" id="WP_109340321.1">
    <property type="nucleotide sequence ID" value="NZ_CP029347.1"/>
</dbReference>
<dbReference type="Proteomes" id="UP000245728">
    <property type="component" value="Chromosome"/>
</dbReference>
<dbReference type="EMBL" id="CP029347">
    <property type="protein sequence ID" value="AWL12777.1"/>
    <property type="molecule type" value="Genomic_DNA"/>
</dbReference>
<dbReference type="OrthoDB" id="8614104at2"/>
<organism evidence="1 2">
    <name type="scientific">Saliniradius amylolyticus</name>
    <dbReference type="NCBI Taxonomy" id="2183582"/>
    <lineage>
        <taxon>Bacteria</taxon>
        <taxon>Pseudomonadati</taxon>
        <taxon>Pseudomonadota</taxon>
        <taxon>Gammaproteobacteria</taxon>
        <taxon>Alteromonadales</taxon>
        <taxon>Alteromonadaceae</taxon>
        <taxon>Saliniradius</taxon>
    </lineage>
</organism>
<evidence type="ECO:0008006" key="3">
    <source>
        <dbReference type="Google" id="ProtNLM"/>
    </source>
</evidence>
<proteinExistence type="predicted"/>
<reference evidence="1 2" key="1">
    <citation type="submission" date="2018-05" db="EMBL/GenBank/DDBJ databases">
        <title>Salinimonas sp. HMF8227 Genome sequencing and assembly.</title>
        <authorList>
            <person name="Kang H."/>
            <person name="Kang J."/>
            <person name="Cha I."/>
            <person name="Kim H."/>
            <person name="Joh K."/>
        </authorList>
    </citation>
    <scope>NUCLEOTIDE SEQUENCE [LARGE SCALE GENOMIC DNA]</scope>
    <source>
        <strain evidence="1 2">HMF8227</strain>
    </source>
</reference>
<evidence type="ECO:0000313" key="2">
    <source>
        <dbReference type="Proteomes" id="UP000245728"/>
    </source>
</evidence>
<gene>
    <name evidence="1" type="ORF">HMF8227_02325</name>
</gene>
<protein>
    <recommendedName>
        <fullName evidence="3">Phage head morphogenesis domain-containing protein</fullName>
    </recommendedName>
</protein>
<sequence length="122" mass="14021">MNRNEFQGRTPFDEKMRALYFAQKAAKEGLDFMPYLVTMHQKQLEEIAEQRELGVSHVQIVANGLGGHYCAFCKSIEGRVLDLDDELKAPTLPHLNCQCRSINPEQTGYCLCYYEPVFDDEL</sequence>
<accession>A0A2S2E735</accession>
<evidence type="ECO:0000313" key="1">
    <source>
        <dbReference type="EMBL" id="AWL12777.1"/>
    </source>
</evidence>
<dbReference type="KEGG" id="salh:HMF8227_02325"/>